<evidence type="ECO:0000256" key="3">
    <source>
        <dbReference type="ARBA" id="ARBA00023235"/>
    </source>
</evidence>
<dbReference type="SUPFAM" id="SSF54534">
    <property type="entry name" value="FKBP-like"/>
    <property type="match status" value="1"/>
</dbReference>
<comment type="catalytic activity">
    <reaction evidence="1 5">
        <text>[protein]-peptidylproline (omega=180) = [protein]-peptidylproline (omega=0)</text>
        <dbReference type="Rhea" id="RHEA:16237"/>
        <dbReference type="Rhea" id="RHEA-COMP:10747"/>
        <dbReference type="Rhea" id="RHEA-COMP:10748"/>
        <dbReference type="ChEBI" id="CHEBI:83833"/>
        <dbReference type="ChEBI" id="CHEBI:83834"/>
        <dbReference type="EC" id="5.2.1.8"/>
    </reaction>
</comment>
<dbReference type="PROSITE" id="PS50198">
    <property type="entry name" value="PPIC_PPIASE_2"/>
    <property type="match status" value="1"/>
</dbReference>
<dbReference type="Proteomes" id="UP001189429">
    <property type="component" value="Unassembled WGS sequence"/>
</dbReference>
<sequence length="113" mass="12286">MSETKEGTRGAAQDITWSQKEAKAALLKIRDKLENIGYGGGPEALQRKFENYARLESDDEVSAKAGGDLGPITKRKMLFGGAELAKAAFELEQGKMADIVTTKEGVHLVARFE</sequence>
<dbReference type="InterPro" id="IPR046357">
    <property type="entry name" value="PPIase_dom_sf"/>
</dbReference>
<gene>
    <name evidence="7" type="ORF">PCOR1329_LOCUS33865</name>
</gene>
<keyword evidence="8" id="KW-1185">Reference proteome</keyword>
<dbReference type="InterPro" id="IPR051370">
    <property type="entry name" value="PPIase_Pin1"/>
</dbReference>
<dbReference type="PANTHER" id="PTHR10657:SF4">
    <property type="entry name" value="PEPTIDYL-PROLYL CIS-TRANS ISOMERASE-RELATED"/>
    <property type="match status" value="1"/>
</dbReference>
<feature type="domain" description="PpiC" evidence="6">
    <location>
        <begin position="1"/>
        <end position="113"/>
    </location>
</feature>
<name>A0ABN9SZI0_9DINO</name>
<dbReference type="Pfam" id="PF00639">
    <property type="entry name" value="Rotamase"/>
    <property type="match status" value="1"/>
</dbReference>
<evidence type="ECO:0000313" key="7">
    <source>
        <dbReference type="EMBL" id="CAK0837749.1"/>
    </source>
</evidence>
<dbReference type="EC" id="5.2.1.8" evidence="5"/>
<reference evidence="7" key="1">
    <citation type="submission" date="2023-10" db="EMBL/GenBank/DDBJ databases">
        <authorList>
            <person name="Chen Y."/>
            <person name="Shah S."/>
            <person name="Dougan E. K."/>
            <person name="Thang M."/>
            <person name="Chan C."/>
        </authorList>
    </citation>
    <scope>NUCLEOTIDE SEQUENCE [LARGE SCALE GENOMIC DNA]</scope>
</reference>
<evidence type="ECO:0000313" key="8">
    <source>
        <dbReference type="Proteomes" id="UP001189429"/>
    </source>
</evidence>
<keyword evidence="3 4" id="KW-0413">Isomerase</keyword>
<evidence type="ECO:0000256" key="2">
    <source>
        <dbReference type="ARBA" id="ARBA00023110"/>
    </source>
</evidence>
<organism evidence="7 8">
    <name type="scientific">Prorocentrum cordatum</name>
    <dbReference type="NCBI Taxonomy" id="2364126"/>
    <lineage>
        <taxon>Eukaryota</taxon>
        <taxon>Sar</taxon>
        <taxon>Alveolata</taxon>
        <taxon>Dinophyceae</taxon>
        <taxon>Prorocentrales</taxon>
        <taxon>Prorocentraceae</taxon>
        <taxon>Prorocentrum</taxon>
    </lineage>
</organism>
<proteinExistence type="predicted"/>
<dbReference type="Gene3D" id="3.10.50.40">
    <property type="match status" value="1"/>
</dbReference>
<keyword evidence="2 4" id="KW-0697">Rotamase</keyword>
<accession>A0ABN9SZI0</accession>
<dbReference type="PANTHER" id="PTHR10657">
    <property type="entry name" value="PEPTIDYL-PROLYL CIS-TRANS ISOMERASE"/>
    <property type="match status" value="1"/>
</dbReference>
<evidence type="ECO:0000259" key="6">
    <source>
        <dbReference type="PROSITE" id="PS50198"/>
    </source>
</evidence>
<evidence type="ECO:0000256" key="1">
    <source>
        <dbReference type="ARBA" id="ARBA00000971"/>
    </source>
</evidence>
<dbReference type="InterPro" id="IPR000297">
    <property type="entry name" value="PPIase_PpiC"/>
</dbReference>
<evidence type="ECO:0000256" key="4">
    <source>
        <dbReference type="PROSITE-ProRule" id="PRU00278"/>
    </source>
</evidence>
<protein>
    <recommendedName>
        <fullName evidence="5">Peptidyl-prolyl cis-trans isomerase</fullName>
        <ecNumber evidence="5">5.2.1.8</ecNumber>
    </recommendedName>
</protein>
<evidence type="ECO:0000256" key="5">
    <source>
        <dbReference type="RuleBase" id="RU363014"/>
    </source>
</evidence>
<comment type="caution">
    <text evidence="7">The sequence shown here is derived from an EMBL/GenBank/DDBJ whole genome shotgun (WGS) entry which is preliminary data.</text>
</comment>
<dbReference type="EMBL" id="CAUYUJ010014172">
    <property type="protein sequence ID" value="CAK0837749.1"/>
    <property type="molecule type" value="Genomic_DNA"/>
</dbReference>